<keyword evidence="2 5" id="KW-0812">Transmembrane</keyword>
<keyword evidence="4 5" id="KW-0472">Membrane</keyword>
<evidence type="ECO:0000256" key="2">
    <source>
        <dbReference type="ARBA" id="ARBA00022692"/>
    </source>
</evidence>
<dbReference type="RefSeq" id="WP_076712696.1">
    <property type="nucleotide sequence ID" value="NZ_MOEN01000008.1"/>
</dbReference>
<dbReference type="GO" id="GO:0016020">
    <property type="term" value="C:membrane"/>
    <property type="evidence" value="ECO:0007669"/>
    <property type="project" value="UniProtKB-SubCell"/>
</dbReference>
<dbReference type="Proteomes" id="UP000187408">
    <property type="component" value="Unassembled WGS sequence"/>
</dbReference>
<evidence type="ECO:0000313" key="7">
    <source>
        <dbReference type="Proteomes" id="UP000187408"/>
    </source>
</evidence>
<evidence type="ECO:0000256" key="1">
    <source>
        <dbReference type="ARBA" id="ARBA00004141"/>
    </source>
</evidence>
<accession>A0A1R1MLZ0</accession>
<dbReference type="AlphaFoldDB" id="A0A1R1MLZ0"/>
<keyword evidence="7" id="KW-1185">Reference proteome</keyword>
<feature type="transmembrane region" description="Helical" evidence="5">
    <location>
        <begin position="96"/>
        <end position="124"/>
    </location>
</feature>
<dbReference type="OrthoDB" id="14368at2"/>
<feature type="transmembrane region" description="Helical" evidence="5">
    <location>
        <begin position="6"/>
        <end position="22"/>
    </location>
</feature>
<evidence type="ECO:0000256" key="5">
    <source>
        <dbReference type="SAM" id="Phobius"/>
    </source>
</evidence>
<dbReference type="PANTHER" id="PTHR37306">
    <property type="entry name" value="COLICIN V PRODUCTION PROTEIN"/>
    <property type="match status" value="1"/>
</dbReference>
<dbReference type="PANTHER" id="PTHR37306:SF1">
    <property type="entry name" value="COLICIN V PRODUCTION PROTEIN"/>
    <property type="match status" value="1"/>
</dbReference>
<feature type="transmembrane region" description="Helical" evidence="5">
    <location>
        <begin position="136"/>
        <end position="154"/>
    </location>
</feature>
<gene>
    <name evidence="6" type="ORF">BLW93_03330</name>
</gene>
<evidence type="ECO:0008006" key="8">
    <source>
        <dbReference type="Google" id="ProtNLM"/>
    </source>
</evidence>
<comment type="subcellular location">
    <subcellularLocation>
        <location evidence="1">Membrane</location>
        <topology evidence="1">Multi-pass membrane protein</topology>
    </subcellularLocation>
</comment>
<dbReference type="GO" id="GO:0009403">
    <property type="term" value="P:toxin biosynthetic process"/>
    <property type="evidence" value="ECO:0007669"/>
    <property type="project" value="InterPro"/>
</dbReference>
<feature type="transmembrane region" description="Helical" evidence="5">
    <location>
        <begin position="34"/>
        <end position="53"/>
    </location>
</feature>
<organism evidence="6 7">
    <name type="scientific">Desulfurobacterium indicum</name>
    <dbReference type="NCBI Taxonomy" id="1914305"/>
    <lineage>
        <taxon>Bacteria</taxon>
        <taxon>Pseudomonadati</taxon>
        <taxon>Aquificota</taxon>
        <taxon>Aquificia</taxon>
        <taxon>Desulfurobacteriales</taxon>
        <taxon>Desulfurobacteriaceae</taxon>
        <taxon>Desulfurobacterium</taxon>
    </lineage>
</organism>
<sequence length="182" mass="20356">MNIHPLNLLDAVLVIILGWNFFRGFNKGVIEEIISIAGVIVSIFIAIKTAHIVAAKFVPDPDAPVIIMTGFVIYGILFLISKYIAFTLNSLYSKGFLGLINNIMGFLFGIFRGILLASIFLLFIGTTMPDSYLIKTSYLGGFLVPVTDTIVSFLPEKAKKKVEKNWKVAEVILLKNRKRWKE</sequence>
<comment type="caution">
    <text evidence="6">The sequence shown here is derived from an EMBL/GenBank/DDBJ whole genome shotgun (WGS) entry which is preliminary data.</text>
</comment>
<evidence type="ECO:0000313" key="6">
    <source>
        <dbReference type="EMBL" id="OMH40832.1"/>
    </source>
</evidence>
<evidence type="ECO:0000256" key="3">
    <source>
        <dbReference type="ARBA" id="ARBA00022989"/>
    </source>
</evidence>
<protein>
    <recommendedName>
        <fullName evidence="8">Colicin V production protein</fullName>
    </recommendedName>
</protein>
<dbReference type="EMBL" id="MOEN01000008">
    <property type="protein sequence ID" value="OMH40832.1"/>
    <property type="molecule type" value="Genomic_DNA"/>
</dbReference>
<evidence type="ECO:0000256" key="4">
    <source>
        <dbReference type="ARBA" id="ARBA00023136"/>
    </source>
</evidence>
<proteinExistence type="predicted"/>
<keyword evidence="3 5" id="KW-1133">Transmembrane helix</keyword>
<dbReference type="InterPro" id="IPR003825">
    <property type="entry name" value="Colicin-V_CvpA"/>
</dbReference>
<feature type="transmembrane region" description="Helical" evidence="5">
    <location>
        <begin position="65"/>
        <end position="84"/>
    </location>
</feature>
<dbReference type="STRING" id="1914305.BLW93_03330"/>
<name>A0A1R1MLZ0_9BACT</name>
<dbReference type="Pfam" id="PF02674">
    <property type="entry name" value="Colicin_V"/>
    <property type="match status" value="1"/>
</dbReference>
<reference evidence="6 7" key="1">
    <citation type="submission" date="2016-10" db="EMBL/GenBank/DDBJ databases">
        <title>Genome sequence of a sulfur-reducing bacterium Desulfurobacterium indicum K6013.</title>
        <authorList>
            <person name="Cao J."/>
            <person name="Shao Z."/>
            <person name="Alain K."/>
            <person name="Jebbar M."/>
        </authorList>
    </citation>
    <scope>NUCLEOTIDE SEQUENCE [LARGE SCALE GENOMIC DNA]</scope>
    <source>
        <strain evidence="6 7">K6013</strain>
    </source>
</reference>